<proteinExistence type="predicted"/>
<reference evidence="2 3" key="1">
    <citation type="journal article" date="2018" name="Plant J.">
        <title>Genome sequences of Chlorella sorokiniana UTEX 1602 and Micractinium conductrix SAG 241.80: implications to maltose excretion by a green alga.</title>
        <authorList>
            <person name="Arriola M.B."/>
            <person name="Velmurugan N."/>
            <person name="Zhang Y."/>
            <person name="Plunkett M.H."/>
            <person name="Hondzo H."/>
            <person name="Barney B.M."/>
        </authorList>
    </citation>
    <scope>NUCLEOTIDE SEQUENCE [LARGE SCALE GENOMIC DNA]</scope>
    <source>
        <strain evidence="2 3">SAG 241.80</strain>
    </source>
</reference>
<name>A0A2P6V3W0_9CHLO</name>
<feature type="signal peptide" evidence="1">
    <location>
        <begin position="1"/>
        <end position="26"/>
    </location>
</feature>
<organism evidence="2 3">
    <name type="scientific">Micractinium conductrix</name>
    <dbReference type="NCBI Taxonomy" id="554055"/>
    <lineage>
        <taxon>Eukaryota</taxon>
        <taxon>Viridiplantae</taxon>
        <taxon>Chlorophyta</taxon>
        <taxon>core chlorophytes</taxon>
        <taxon>Trebouxiophyceae</taxon>
        <taxon>Chlorellales</taxon>
        <taxon>Chlorellaceae</taxon>
        <taxon>Chlorella clade</taxon>
        <taxon>Micractinium</taxon>
    </lineage>
</organism>
<accession>A0A2P6V3W0</accession>
<feature type="chain" id="PRO_5015108734" evidence="1">
    <location>
        <begin position="27"/>
        <end position="142"/>
    </location>
</feature>
<keyword evidence="3" id="KW-1185">Reference proteome</keyword>
<keyword evidence="1" id="KW-0732">Signal</keyword>
<sequence>MPTDHERLRPAWLLALLAGAVTLAAAQGGAVGAADCPAMLAALQEPCKPAIDTVSAAFLSTFPEPPTDDQVAAATDSLRSSGLPAADCCSQVAAFVAPRCPCTADYASALQAKGLPAALGVGSTRAVAAACGQAAAAFTGCP</sequence>
<dbReference type="EMBL" id="LHPF02000033">
    <property type="protein sequence ID" value="PSC68779.1"/>
    <property type="molecule type" value="Genomic_DNA"/>
</dbReference>
<dbReference type="Proteomes" id="UP000239649">
    <property type="component" value="Unassembled WGS sequence"/>
</dbReference>
<evidence type="ECO:0000256" key="1">
    <source>
        <dbReference type="SAM" id="SignalP"/>
    </source>
</evidence>
<gene>
    <name evidence="2" type="ORF">C2E20_7631</name>
</gene>
<evidence type="ECO:0000313" key="3">
    <source>
        <dbReference type="Proteomes" id="UP000239649"/>
    </source>
</evidence>
<comment type="caution">
    <text evidence="2">The sequence shown here is derived from an EMBL/GenBank/DDBJ whole genome shotgun (WGS) entry which is preliminary data.</text>
</comment>
<protein>
    <submittedName>
        <fullName evidence="2">Quinone oxidoreductase 2</fullName>
    </submittedName>
</protein>
<dbReference type="AlphaFoldDB" id="A0A2P6V3W0"/>
<evidence type="ECO:0000313" key="2">
    <source>
        <dbReference type="EMBL" id="PSC68779.1"/>
    </source>
</evidence>